<comment type="pathway">
    <text evidence="1">Cell wall biogenesis; cell wall polysaccharide biosynthesis.</text>
</comment>
<gene>
    <name evidence="6" type="ORF">P5G50_10345</name>
</gene>
<dbReference type="EC" id="2.4.-.-" evidence="6"/>
<dbReference type="EMBL" id="JAROCF010000001">
    <property type="protein sequence ID" value="MDN4614853.1"/>
    <property type="molecule type" value="Genomic_DNA"/>
</dbReference>
<sequence>MADARPARDVEDRSAAPRVGVVVLTQGSRPAELRRGIESVLAQQGVTTDIVVVGNGWDPATADPALPAGVASVALPENVGIPAGRNRGVPAVGGEWLFFLDDDADIPSPTFLADAVATIVADPGIGMLQPRLVDPDGRPSPRRWIPRIRKGDPARSSNVFSVLEAAVLLPRVVFERAGGWADPFFYAHEGIDLAWRVWDQDKRVWYAGDLQAEHPAVSPTRHSYYYRLNARNRVWLARRNLPTPLILLYVGSWTGIQLLRWFRKPAVLRAWFGGWREGWRTDPGERRPLRWRTVWRMTLAGRPPIV</sequence>
<evidence type="ECO:0000256" key="3">
    <source>
        <dbReference type="ARBA" id="ARBA00022676"/>
    </source>
</evidence>
<evidence type="ECO:0000256" key="4">
    <source>
        <dbReference type="ARBA" id="ARBA00022679"/>
    </source>
</evidence>
<proteinExistence type="inferred from homology"/>
<evidence type="ECO:0000313" key="7">
    <source>
        <dbReference type="Proteomes" id="UP001174208"/>
    </source>
</evidence>
<keyword evidence="7" id="KW-1185">Reference proteome</keyword>
<reference evidence="6" key="1">
    <citation type="submission" date="2023-06" db="EMBL/GenBank/DDBJ databases">
        <title>MT1 and MT2 Draft Genomes of Novel Species.</title>
        <authorList>
            <person name="Venkateswaran K."/>
        </authorList>
    </citation>
    <scope>NUCLEOTIDE SEQUENCE</scope>
    <source>
        <strain evidence="6">F6_8S_P_1B</strain>
    </source>
</reference>
<name>A0ABT8KBN5_9MICO</name>
<dbReference type="Pfam" id="PF00535">
    <property type="entry name" value="Glycos_transf_2"/>
    <property type="match status" value="1"/>
</dbReference>
<protein>
    <submittedName>
        <fullName evidence="6">Glycosyltransferase</fullName>
        <ecNumber evidence="6">2.4.-.-</ecNumber>
    </submittedName>
</protein>
<evidence type="ECO:0000313" key="6">
    <source>
        <dbReference type="EMBL" id="MDN4614853.1"/>
    </source>
</evidence>
<dbReference type="PANTHER" id="PTHR43179:SF12">
    <property type="entry name" value="GALACTOFURANOSYLTRANSFERASE GLFT2"/>
    <property type="match status" value="1"/>
</dbReference>
<dbReference type="InterPro" id="IPR029044">
    <property type="entry name" value="Nucleotide-diphossugar_trans"/>
</dbReference>
<evidence type="ECO:0000256" key="1">
    <source>
        <dbReference type="ARBA" id="ARBA00004776"/>
    </source>
</evidence>
<keyword evidence="3 6" id="KW-0328">Glycosyltransferase</keyword>
<accession>A0ABT8KBN5</accession>
<evidence type="ECO:0000259" key="5">
    <source>
        <dbReference type="Pfam" id="PF00535"/>
    </source>
</evidence>
<comment type="similarity">
    <text evidence="2">Belongs to the glycosyltransferase 2 family.</text>
</comment>
<dbReference type="GO" id="GO:0016757">
    <property type="term" value="F:glycosyltransferase activity"/>
    <property type="evidence" value="ECO:0007669"/>
    <property type="project" value="UniProtKB-KW"/>
</dbReference>
<dbReference type="Proteomes" id="UP001174208">
    <property type="component" value="Unassembled WGS sequence"/>
</dbReference>
<dbReference type="SUPFAM" id="SSF53448">
    <property type="entry name" value="Nucleotide-diphospho-sugar transferases"/>
    <property type="match status" value="1"/>
</dbReference>
<dbReference type="RefSeq" id="WP_301209327.1">
    <property type="nucleotide sequence ID" value="NZ_JAROCF010000001.1"/>
</dbReference>
<dbReference type="PANTHER" id="PTHR43179">
    <property type="entry name" value="RHAMNOSYLTRANSFERASE WBBL"/>
    <property type="match status" value="1"/>
</dbReference>
<keyword evidence="4 6" id="KW-0808">Transferase</keyword>
<feature type="domain" description="Glycosyltransferase 2-like" evidence="5">
    <location>
        <begin position="28"/>
        <end position="143"/>
    </location>
</feature>
<comment type="caution">
    <text evidence="6">The sequence shown here is derived from an EMBL/GenBank/DDBJ whole genome shotgun (WGS) entry which is preliminary data.</text>
</comment>
<organism evidence="6 7">
    <name type="scientific">Leifsonia williamsii</name>
    <dbReference type="NCBI Taxonomy" id="3035919"/>
    <lineage>
        <taxon>Bacteria</taxon>
        <taxon>Bacillati</taxon>
        <taxon>Actinomycetota</taxon>
        <taxon>Actinomycetes</taxon>
        <taxon>Micrococcales</taxon>
        <taxon>Microbacteriaceae</taxon>
        <taxon>Leifsonia</taxon>
    </lineage>
</organism>
<dbReference type="Gene3D" id="3.90.550.10">
    <property type="entry name" value="Spore Coat Polysaccharide Biosynthesis Protein SpsA, Chain A"/>
    <property type="match status" value="1"/>
</dbReference>
<dbReference type="InterPro" id="IPR001173">
    <property type="entry name" value="Glyco_trans_2-like"/>
</dbReference>
<evidence type="ECO:0000256" key="2">
    <source>
        <dbReference type="ARBA" id="ARBA00006739"/>
    </source>
</evidence>